<dbReference type="AlphaFoldDB" id="A0A183ITX6"/>
<evidence type="ECO:0000313" key="2">
    <source>
        <dbReference type="Proteomes" id="UP000270296"/>
    </source>
</evidence>
<reference evidence="3" key="1">
    <citation type="submission" date="2016-06" db="UniProtKB">
        <authorList>
            <consortium name="WormBaseParasite"/>
        </authorList>
    </citation>
    <scope>IDENTIFICATION</scope>
</reference>
<name>A0A183ITX6_9BILA</name>
<gene>
    <name evidence="1" type="ORF">SBAD_LOCUS7073</name>
</gene>
<dbReference type="EMBL" id="UZAM01010294">
    <property type="protein sequence ID" value="VDP11764.1"/>
    <property type="molecule type" value="Genomic_DNA"/>
</dbReference>
<evidence type="ECO:0000313" key="1">
    <source>
        <dbReference type="EMBL" id="VDP11764.1"/>
    </source>
</evidence>
<keyword evidence="2" id="KW-1185">Reference proteome</keyword>
<dbReference type="WBParaSite" id="SBAD_0000733901-mRNA-1">
    <property type="protein sequence ID" value="SBAD_0000733901-mRNA-1"/>
    <property type="gene ID" value="SBAD_0000733901"/>
</dbReference>
<evidence type="ECO:0000313" key="3">
    <source>
        <dbReference type="WBParaSite" id="SBAD_0000733901-mRNA-1"/>
    </source>
</evidence>
<dbReference type="Proteomes" id="UP000270296">
    <property type="component" value="Unassembled WGS sequence"/>
</dbReference>
<sequence length="153" mass="17474">MCFVELDKAYDLIPREGLWVCLKTYGVDGRLLEAVPSLYVHSRCCVKKEAKEQAKKIKYLGGEFTDDRKLEAEIDQRIGVAFCELTRTVVTLTELNLKTKLSAFKSNFLLELIYSQESENPKTPGADKNDLWQVSEEIYSRVRLSSTEDQTLA</sequence>
<proteinExistence type="predicted"/>
<protein>
    <submittedName>
        <fullName evidence="3">Reverse transcriptase domain-containing protein</fullName>
    </submittedName>
</protein>
<organism evidence="3">
    <name type="scientific">Soboliphyme baturini</name>
    <dbReference type="NCBI Taxonomy" id="241478"/>
    <lineage>
        <taxon>Eukaryota</taxon>
        <taxon>Metazoa</taxon>
        <taxon>Ecdysozoa</taxon>
        <taxon>Nematoda</taxon>
        <taxon>Enoplea</taxon>
        <taxon>Dorylaimia</taxon>
        <taxon>Dioctophymatida</taxon>
        <taxon>Dioctophymatoidea</taxon>
        <taxon>Soboliphymatidae</taxon>
        <taxon>Soboliphyme</taxon>
    </lineage>
</organism>
<accession>A0A183ITX6</accession>
<dbReference type="OrthoDB" id="5845191at2759"/>
<reference evidence="1 2" key="2">
    <citation type="submission" date="2018-11" db="EMBL/GenBank/DDBJ databases">
        <authorList>
            <consortium name="Pathogen Informatics"/>
        </authorList>
    </citation>
    <scope>NUCLEOTIDE SEQUENCE [LARGE SCALE GENOMIC DNA]</scope>
</reference>